<dbReference type="Pfam" id="PF13460">
    <property type="entry name" value="NAD_binding_10"/>
    <property type="match status" value="1"/>
</dbReference>
<dbReference type="Gene3D" id="3.40.50.720">
    <property type="entry name" value="NAD(P)-binding Rossmann-like Domain"/>
    <property type="match status" value="1"/>
</dbReference>
<protein>
    <submittedName>
        <fullName evidence="2">NAD(P)-binding protein</fullName>
    </submittedName>
</protein>
<evidence type="ECO:0000313" key="3">
    <source>
        <dbReference type="Proteomes" id="UP000070544"/>
    </source>
</evidence>
<reference evidence="2 3" key="1">
    <citation type="journal article" date="2015" name="Genome Biol. Evol.">
        <title>Phylogenomic analyses indicate that early fungi evolved digesting cell walls of algal ancestors of land plants.</title>
        <authorList>
            <person name="Chang Y."/>
            <person name="Wang S."/>
            <person name="Sekimoto S."/>
            <person name="Aerts A.L."/>
            <person name="Choi C."/>
            <person name="Clum A."/>
            <person name="LaButti K.M."/>
            <person name="Lindquist E.A."/>
            <person name="Yee Ngan C."/>
            <person name="Ohm R.A."/>
            <person name="Salamov A.A."/>
            <person name="Grigoriev I.V."/>
            <person name="Spatafora J.W."/>
            <person name="Berbee M.L."/>
        </authorList>
    </citation>
    <scope>NUCLEOTIDE SEQUENCE [LARGE SCALE GENOMIC DNA]</scope>
    <source>
        <strain evidence="2 3">JEL478</strain>
    </source>
</reference>
<proteinExistence type="predicted"/>
<sequence>MKFAVFGGTQGVGLEFVKQALDLDPKPSVRLLARTPSKVPAELRENANAAFTTVVEGDIRNQEAVDRVVEGTNVVILSLGNTKSPQNPDAMRPVDTCSVGTPVVLNAMKKHNVQKLICVTSAGVGDSWADVPWWIKPVIWYFIGAALKDKDIQEQQIKDSGIPFVIVRPGGLQNAPKTGVYRVAEHIAELGRVARADVADLCVKLATDEAEWANWVGKTPTQIA</sequence>
<dbReference type="OrthoDB" id="63935at2759"/>
<dbReference type="PANTHER" id="PTHR15020">
    <property type="entry name" value="FLAVIN REDUCTASE-RELATED"/>
    <property type="match status" value="1"/>
</dbReference>
<keyword evidence="3" id="KW-1185">Reference proteome</keyword>
<dbReference type="AlphaFoldDB" id="A0A139AFY8"/>
<organism evidence="2 3">
    <name type="scientific">Gonapodya prolifera (strain JEL478)</name>
    <name type="common">Monoblepharis prolifera</name>
    <dbReference type="NCBI Taxonomy" id="1344416"/>
    <lineage>
        <taxon>Eukaryota</taxon>
        <taxon>Fungi</taxon>
        <taxon>Fungi incertae sedis</taxon>
        <taxon>Chytridiomycota</taxon>
        <taxon>Chytridiomycota incertae sedis</taxon>
        <taxon>Monoblepharidomycetes</taxon>
        <taxon>Monoblepharidales</taxon>
        <taxon>Gonapodyaceae</taxon>
        <taxon>Gonapodya</taxon>
    </lineage>
</organism>
<accession>A0A139AFY8</accession>
<dbReference type="SUPFAM" id="SSF51735">
    <property type="entry name" value="NAD(P)-binding Rossmann-fold domains"/>
    <property type="match status" value="1"/>
</dbReference>
<feature type="domain" description="NAD(P)-binding" evidence="1">
    <location>
        <begin position="7"/>
        <end position="208"/>
    </location>
</feature>
<evidence type="ECO:0000259" key="1">
    <source>
        <dbReference type="Pfam" id="PF13460"/>
    </source>
</evidence>
<dbReference type="PANTHER" id="PTHR15020:SF45">
    <property type="entry name" value="NAD(P)-BINDING DOMAIN-CONTAINING PROTEIN"/>
    <property type="match status" value="1"/>
</dbReference>
<name>A0A139AFY8_GONPJ</name>
<dbReference type="STRING" id="1344416.A0A139AFY8"/>
<dbReference type="OMA" id="SSNAWVK"/>
<dbReference type="InterPro" id="IPR036291">
    <property type="entry name" value="NAD(P)-bd_dom_sf"/>
</dbReference>
<gene>
    <name evidence="2" type="ORF">M427DRAFT_56537</name>
</gene>
<dbReference type="EMBL" id="KQ965760">
    <property type="protein sequence ID" value="KXS15707.1"/>
    <property type="molecule type" value="Genomic_DNA"/>
</dbReference>
<dbReference type="Proteomes" id="UP000070544">
    <property type="component" value="Unassembled WGS sequence"/>
</dbReference>
<dbReference type="InterPro" id="IPR016040">
    <property type="entry name" value="NAD(P)-bd_dom"/>
</dbReference>
<evidence type="ECO:0000313" key="2">
    <source>
        <dbReference type="EMBL" id="KXS15707.1"/>
    </source>
</evidence>